<accession>A0A653D6Z3</accession>
<reference evidence="3 4" key="1">
    <citation type="submission" date="2019-01" db="EMBL/GenBank/DDBJ databases">
        <authorList>
            <person name="Sayadi A."/>
        </authorList>
    </citation>
    <scope>NUCLEOTIDE SEQUENCE [LARGE SCALE GENOMIC DNA]</scope>
</reference>
<dbReference type="InterPro" id="IPR012674">
    <property type="entry name" value="Calycin"/>
</dbReference>
<name>A0A653D6Z3_CALMS</name>
<dbReference type="AlphaFoldDB" id="A0A653D6Z3"/>
<proteinExistence type="predicted"/>
<evidence type="ECO:0000313" key="3">
    <source>
        <dbReference type="EMBL" id="VEN55910.1"/>
    </source>
</evidence>
<protein>
    <recommendedName>
        <fullName evidence="5">Lipocalin/cytosolic fatty-acid binding domain-containing protein</fullName>
    </recommendedName>
</protein>
<evidence type="ECO:0000256" key="2">
    <source>
        <dbReference type="SAM" id="SignalP"/>
    </source>
</evidence>
<sequence>MLPVVFLVLSVAFGASASSCSSSVKGIEVDRKSLEGKWWIQVQYGAPPVTDSRCYTQTLSLNSDGRLNNVASWKVGSKTTTEGTPEIPPPEGSSTSSGEYYFLLKDGSGIETAWFVQVDYKEYMAVYGCENGETAVFLIATRNLERNKTRINEIAESVAKVVTLPEGKHWTDITDC</sequence>
<dbReference type="OrthoDB" id="6770632at2759"/>
<feature type="chain" id="PRO_5024981787" description="Lipocalin/cytosolic fatty-acid binding domain-containing protein" evidence="2">
    <location>
        <begin position="18"/>
        <end position="176"/>
    </location>
</feature>
<evidence type="ECO:0000256" key="1">
    <source>
        <dbReference type="SAM" id="MobiDB-lite"/>
    </source>
</evidence>
<dbReference type="EMBL" id="CAACVG010010473">
    <property type="protein sequence ID" value="VEN55910.1"/>
    <property type="molecule type" value="Genomic_DNA"/>
</dbReference>
<dbReference type="Gene3D" id="2.40.128.20">
    <property type="match status" value="1"/>
</dbReference>
<feature type="region of interest" description="Disordered" evidence="1">
    <location>
        <begin position="77"/>
        <end position="96"/>
    </location>
</feature>
<gene>
    <name evidence="3" type="ORF">CALMAC_LOCUS14958</name>
</gene>
<evidence type="ECO:0000313" key="4">
    <source>
        <dbReference type="Proteomes" id="UP000410492"/>
    </source>
</evidence>
<dbReference type="SUPFAM" id="SSF50814">
    <property type="entry name" value="Lipocalins"/>
    <property type="match status" value="1"/>
</dbReference>
<organism evidence="3 4">
    <name type="scientific">Callosobruchus maculatus</name>
    <name type="common">Southern cowpea weevil</name>
    <name type="synonym">Pulse bruchid</name>
    <dbReference type="NCBI Taxonomy" id="64391"/>
    <lineage>
        <taxon>Eukaryota</taxon>
        <taxon>Metazoa</taxon>
        <taxon>Ecdysozoa</taxon>
        <taxon>Arthropoda</taxon>
        <taxon>Hexapoda</taxon>
        <taxon>Insecta</taxon>
        <taxon>Pterygota</taxon>
        <taxon>Neoptera</taxon>
        <taxon>Endopterygota</taxon>
        <taxon>Coleoptera</taxon>
        <taxon>Polyphaga</taxon>
        <taxon>Cucujiformia</taxon>
        <taxon>Chrysomeloidea</taxon>
        <taxon>Chrysomelidae</taxon>
        <taxon>Bruchinae</taxon>
        <taxon>Bruchini</taxon>
        <taxon>Callosobruchus</taxon>
    </lineage>
</organism>
<keyword evidence="2" id="KW-0732">Signal</keyword>
<dbReference type="Proteomes" id="UP000410492">
    <property type="component" value="Unassembled WGS sequence"/>
</dbReference>
<feature type="signal peptide" evidence="2">
    <location>
        <begin position="1"/>
        <end position="17"/>
    </location>
</feature>
<keyword evidence="4" id="KW-1185">Reference proteome</keyword>
<evidence type="ECO:0008006" key="5">
    <source>
        <dbReference type="Google" id="ProtNLM"/>
    </source>
</evidence>